<evidence type="ECO:0000313" key="3">
    <source>
        <dbReference type="Proteomes" id="UP000230886"/>
    </source>
</evidence>
<dbReference type="InterPro" id="IPR006175">
    <property type="entry name" value="YjgF/YER057c/UK114"/>
</dbReference>
<dbReference type="Proteomes" id="UP000230886">
    <property type="component" value="Unassembled WGS sequence"/>
</dbReference>
<protein>
    <recommendedName>
        <fullName evidence="4">2-aminomuconate deaminase</fullName>
    </recommendedName>
</protein>
<evidence type="ECO:0008006" key="4">
    <source>
        <dbReference type="Google" id="ProtNLM"/>
    </source>
</evidence>
<dbReference type="Gene3D" id="3.30.1330.40">
    <property type="entry name" value="RutC-like"/>
    <property type="match status" value="1"/>
</dbReference>
<dbReference type="EMBL" id="NOVD01000085">
    <property type="protein sequence ID" value="PCK22053.1"/>
    <property type="molecule type" value="Genomic_DNA"/>
</dbReference>
<dbReference type="AlphaFoldDB" id="A0A2A5IXS4"/>
<accession>A0A2A5IXS4</accession>
<dbReference type="CDD" id="cd00448">
    <property type="entry name" value="YjgF_YER057c_UK114_family"/>
    <property type="match status" value="1"/>
</dbReference>
<evidence type="ECO:0000256" key="1">
    <source>
        <dbReference type="SAM" id="MobiDB-lite"/>
    </source>
</evidence>
<dbReference type="InterPro" id="IPR035959">
    <property type="entry name" value="RutC-like_sf"/>
</dbReference>
<proteinExistence type="predicted"/>
<dbReference type="Pfam" id="PF01042">
    <property type="entry name" value="Ribonuc_L-PSP"/>
    <property type="match status" value="1"/>
</dbReference>
<comment type="caution">
    <text evidence="2">The sequence shown here is derived from an EMBL/GenBank/DDBJ whole genome shotgun (WGS) entry which is preliminary data.</text>
</comment>
<evidence type="ECO:0000313" key="2">
    <source>
        <dbReference type="EMBL" id="PCK22053.1"/>
    </source>
</evidence>
<dbReference type="RefSeq" id="WP_099699078.1">
    <property type="nucleotide sequence ID" value="NZ_JBBCST010000020.1"/>
</dbReference>
<reference evidence="2 3" key="1">
    <citation type="submission" date="2017-07" db="EMBL/GenBank/DDBJ databases">
        <title>Draft sequence of Rhodococcus enclensis 23b-28.</title>
        <authorList>
            <person name="Besaury L."/>
            <person name="Sancelme M."/>
            <person name="Amato P."/>
            <person name="Lallement A."/>
            <person name="Delort A.-M."/>
        </authorList>
    </citation>
    <scope>NUCLEOTIDE SEQUENCE [LARGE SCALE GENOMIC DNA]</scope>
    <source>
        <strain evidence="2 3">23b-28</strain>
    </source>
</reference>
<gene>
    <name evidence="2" type="ORF">CHR55_33170</name>
</gene>
<dbReference type="SUPFAM" id="SSF55298">
    <property type="entry name" value="YjgF-like"/>
    <property type="match status" value="1"/>
</dbReference>
<sequence>MTDNIDTLATPRANDPHAREVGPFVVLSGTSARQQDNAVSGVDGDRLGAMTLDVRVQGRAILDQIVTVLRGLDLDIDIDMVDFVSMTTYLVNMNDFAGYNEVWNGDFPSGGPVKTTVEVRAPSRADRALEMRAVACRGPKE</sequence>
<feature type="region of interest" description="Disordered" evidence="1">
    <location>
        <begin position="1"/>
        <end position="20"/>
    </location>
</feature>
<name>A0A2A5IXS4_RHOSG</name>
<organism evidence="2 3">
    <name type="scientific">Rhodococcus qingshengii</name>
    <dbReference type="NCBI Taxonomy" id="334542"/>
    <lineage>
        <taxon>Bacteria</taxon>
        <taxon>Bacillati</taxon>
        <taxon>Actinomycetota</taxon>
        <taxon>Actinomycetes</taxon>
        <taxon>Mycobacteriales</taxon>
        <taxon>Nocardiaceae</taxon>
        <taxon>Rhodococcus</taxon>
        <taxon>Rhodococcus erythropolis group</taxon>
    </lineage>
</organism>